<name>A0A518IZK6_9BACT</name>
<feature type="region of interest" description="Disordered" evidence="1">
    <location>
        <begin position="31"/>
        <end position="51"/>
    </location>
</feature>
<protein>
    <submittedName>
        <fullName evidence="2">Uncharacterized protein</fullName>
    </submittedName>
</protein>
<dbReference type="Proteomes" id="UP000316770">
    <property type="component" value="Chromosome"/>
</dbReference>
<reference evidence="2 3" key="1">
    <citation type="submission" date="2019-02" db="EMBL/GenBank/DDBJ databases">
        <title>Deep-cultivation of Planctomycetes and their phenomic and genomic characterization uncovers novel biology.</title>
        <authorList>
            <person name="Wiegand S."/>
            <person name="Jogler M."/>
            <person name="Boedeker C."/>
            <person name="Pinto D."/>
            <person name="Vollmers J."/>
            <person name="Rivas-Marin E."/>
            <person name="Kohn T."/>
            <person name="Peeters S.H."/>
            <person name="Heuer A."/>
            <person name="Rast P."/>
            <person name="Oberbeckmann S."/>
            <person name="Bunk B."/>
            <person name="Jeske O."/>
            <person name="Meyerdierks A."/>
            <person name="Storesund J.E."/>
            <person name="Kallscheuer N."/>
            <person name="Luecker S."/>
            <person name="Lage O.M."/>
            <person name="Pohl T."/>
            <person name="Merkel B.J."/>
            <person name="Hornburger P."/>
            <person name="Mueller R.-W."/>
            <person name="Bruemmer F."/>
            <person name="Labrenz M."/>
            <person name="Spormann A.M."/>
            <person name="Op den Camp H."/>
            <person name="Overmann J."/>
            <person name="Amann R."/>
            <person name="Jetten M.S.M."/>
            <person name="Mascher T."/>
            <person name="Medema M.H."/>
            <person name="Devos D.P."/>
            <person name="Kaster A.-K."/>
            <person name="Ovreas L."/>
            <person name="Rohde M."/>
            <person name="Galperin M.Y."/>
            <person name="Jogler C."/>
        </authorList>
    </citation>
    <scope>NUCLEOTIDE SEQUENCE [LARGE SCALE GENOMIC DNA]</scope>
    <source>
        <strain evidence="2 3">Mal33</strain>
    </source>
</reference>
<sequence length="51" mass="5841">MCVDPKSENGYEVRRFQAARFASNLLHFSSESAQSVRPEVVGRRWPNQTSD</sequence>
<dbReference type="EMBL" id="CP036318">
    <property type="protein sequence ID" value="QDV58528.1"/>
    <property type="molecule type" value="Genomic_DNA"/>
</dbReference>
<evidence type="ECO:0000313" key="2">
    <source>
        <dbReference type="EMBL" id="QDV58528.1"/>
    </source>
</evidence>
<gene>
    <name evidence="2" type="ORF">Mal33_45510</name>
</gene>
<dbReference type="AlphaFoldDB" id="A0A518IZK6"/>
<proteinExistence type="predicted"/>
<organism evidence="2 3">
    <name type="scientific">Rosistilla oblonga</name>
    <dbReference type="NCBI Taxonomy" id="2527990"/>
    <lineage>
        <taxon>Bacteria</taxon>
        <taxon>Pseudomonadati</taxon>
        <taxon>Planctomycetota</taxon>
        <taxon>Planctomycetia</taxon>
        <taxon>Pirellulales</taxon>
        <taxon>Pirellulaceae</taxon>
        <taxon>Rosistilla</taxon>
    </lineage>
</organism>
<evidence type="ECO:0000313" key="3">
    <source>
        <dbReference type="Proteomes" id="UP000316770"/>
    </source>
</evidence>
<accession>A0A518IZK6</accession>
<evidence type="ECO:0000256" key="1">
    <source>
        <dbReference type="SAM" id="MobiDB-lite"/>
    </source>
</evidence>
<keyword evidence="3" id="KW-1185">Reference proteome</keyword>